<dbReference type="PROSITE" id="PS50836">
    <property type="entry name" value="DOMON"/>
    <property type="match status" value="1"/>
</dbReference>
<evidence type="ECO:0000256" key="5">
    <source>
        <dbReference type="ARBA" id="ARBA00022982"/>
    </source>
</evidence>
<comment type="subcellular location">
    <subcellularLocation>
        <location evidence="1">Membrane</location>
    </subcellularLocation>
</comment>
<feature type="transmembrane region" description="Helical" evidence="10">
    <location>
        <begin position="332"/>
        <end position="350"/>
    </location>
</feature>
<dbReference type="Pfam" id="PF04526">
    <property type="entry name" value="DUF568"/>
    <property type="match status" value="1"/>
</dbReference>
<evidence type="ECO:0000256" key="9">
    <source>
        <dbReference type="PIRSR" id="PIRSR037471-1"/>
    </source>
</evidence>
<organism evidence="14 15">
    <name type="scientific">Acorus gramineus</name>
    <name type="common">Dwarf sweet flag</name>
    <dbReference type="NCBI Taxonomy" id="55184"/>
    <lineage>
        <taxon>Eukaryota</taxon>
        <taxon>Viridiplantae</taxon>
        <taxon>Streptophyta</taxon>
        <taxon>Embryophyta</taxon>
        <taxon>Tracheophyta</taxon>
        <taxon>Spermatophyta</taxon>
        <taxon>Magnoliopsida</taxon>
        <taxon>Liliopsida</taxon>
        <taxon>Acoraceae</taxon>
        <taxon>Acorus</taxon>
    </lineage>
</organism>
<keyword evidence="5 8" id="KW-0249">Electron transport</keyword>
<dbReference type="EMBL" id="JAUJYN010000004">
    <property type="protein sequence ID" value="KAK1272774.1"/>
    <property type="molecule type" value="Genomic_DNA"/>
</dbReference>
<keyword evidence="4 11" id="KW-0732">Signal</keyword>
<dbReference type="InterPro" id="IPR017214">
    <property type="entry name" value="UCP037471"/>
</dbReference>
<proteinExistence type="predicted"/>
<comment type="cofactor">
    <cofactor evidence="8">
        <name>heme b</name>
        <dbReference type="ChEBI" id="CHEBI:60344"/>
    </cofactor>
    <text evidence="8">Binds 2 heme b groups non-covalently.</text>
</comment>
<feature type="transmembrane region" description="Helical" evidence="10">
    <location>
        <begin position="262"/>
        <end position="281"/>
    </location>
</feature>
<keyword evidence="2 8" id="KW-0813">Transport</keyword>
<dbReference type="Gene3D" id="1.20.120.1770">
    <property type="match status" value="1"/>
</dbReference>
<evidence type="ECO:0000256" key="2">
    <source>
        <dbReference type="ARBA" id="ARBA00022448"/>
    </source>
</evidence>
<feature type="domain" description="Cytochrome b561" evidence="13">
    <location>
        <begin position="192"/>
        <end position="390"/>
    </location>
</feature>
<evidence type="ECO:0000256" key="3">
    <source>
        <dbReference type="ARBA" id="ARBA00022692"/>
    </source>
</evidence>
<accession>A0AAV9B7U8</accession>
<feature type="transmembrane region" description="Helical" evidence="10">
    <location>
        <begin position="301"/>
        <end position="320"/>
    </location>
</feature>
<keyword evidence="15" id="KW-1185">Reference proteome</keyword>
<dbReference type="CDD" id="cd08760">
    <property type="entry name" value="Cyt_b561_FRRS1_like"/>
    <property type="match status" value="1"/>
</dbReference>
<evidence type="ECO:0000256" key="7">
    <source>
        <dbReference type="ARBA" id="ARBA00023136"/>
    </source>
</evidence>
<dbReference type="PROSITE" id="PS50939">
    <property type="entry name" value="CYTOCHROME_B561"/>
    <property type="match status" value="1"/>
</dbReference>
<reference evidence="14" key="2">
    <citation type="submission" date="2023-06" db="EMBL/GenBank/DDBJ databases">
        <authorList>
            <person name="Ma L."/>
            <person name="Liu K.-W."/>
            <person name="Li Z."/>
            <person name="Hsiao Y.-Y."/>
            <person name="Qi Y."/>
            <person name="Fu T."/>
            <person name="Tang G."/>
            <person name="Zhang D."/>
            <person name="Sun W.-H."/>
            <person name="Liu D.-K."/>
            <person name="Li Y."/>
            <person name="Chen G.-Z."/>
            <person name="Liu X.-D."/>
            <person name="Liao X.-Y."/>
            <person name="Jiang Y.-T."/>
            <person name="Yu X."/>
            <person name="Hao Y."/>
            <person name="Huang J."/>
            <person name="Zhao X.-W."/>
            <person name="Ke S."/>
            <person name="Chen Y.-Y."/>
            <person name="Wu W.-L."/>
            <person name="Hsu J.-L."/>
            <person name="Lin Y.-F."/>
            <person name="Huang M.-D."/>
            <person name="Li C.-Y."/>
            <person name="Huang L."/>
            <person name="Wang Z.-W."/>
            <person name="Zhao X."/>
            <person name="Zhong W.-Y."/>
            <person name="Peng D.-H."/>
            <person name="Ahmad S."/>
            <person name="Lan S."/>
            <person name="Zhang J.-S."/>
            <person name="Tsai W.-C."/>
            <person name="Van De Peer Y."/>
            <person name="Liu Z.-J."/>
        </authorList>
    </citation>
    <scope>NUCLEOTIDE SEQUENCE</scope>
    <source>
        <strain evidence="14">SCP</strain>
        <tissue evidence="14">Leaves</tissue>
    </source>
</reference>
<dbReference type="InterPro" id="IPR045265">
    <property type="entry name" value="AIR12_DOMON"/>
</dbReference>
<dbReference type="PANTHER" id="PTHR23130:SF60">
    <property type="entry name" value="CYTOCHROME B561 AND DOMON DOMAIN-CONTAINING PROTEIN"/>
    <property type="match status" value="1"/>
</dbReference>
<dbReference type="GO" id="GO:0046872">
    <property type="term" value="F:metal ion binding"/>
    <property type="evidence" value="ECO:0007669"/>
    <property type="project" value="UniProtKB-KW"/>
</dbReference>
<feature type="transmembrane region" description="Helical" evidence="10">
    <location>
        <begin position="362"/>
        <end position="390"/>
    </location>
</feature>
<feature type="domain" description="DOMON" evidence="12">
    <location>
        <begin position="59"/>
        <end position="182"/>
    </location>
</feature>
<evidence type="ECO:0000256" key="10">
    <source>
        <dbReference type="SAM" id="Phobius"/>
    </source>
</evidence>
<dbReference type="SMART" id="SM00665">
    <property type="entry name" value="B561"/>
    <property type="match status" value="1"/>
</dbReference>
<feature type="binding site" description="axial binding residue" evidence="9">
    <location>
        <position position="298"/>
    </location>
    <ligand>
        <name>heme b</name>
        <dbReference type="ChEBI" id="CHEBI:60344"/>
        <label>1</label>
    </ligand>
    <ligandPart>
        <name>Fe</name>
        <dbReference type="ChEBI" id="CHEBI:18248"/>
    </ligandPart>
</feature>
<feature type="binding site" description="axial binding residue" evidence="9">
    <location>
        <position position="228"/>
    </location>
    <ligand>
        <name>heme b</name>
        <dbReference type="ChEBI" id="CHEBI:60344"/>
        <label>1</label>
    </ligand>
    <ligandPart>
        <name>Fe</name>
        <dbReference type="ChEBI" id="CHEBI:18248"/>
    </ligandPart>
</feature>
<dbReference type="AlphaFoldDB" id="A0AAV9B7U8"/>
<evidence type="ECO:0000256" key="11">
    <source>
        <dbReference type="SAM" id="SignalP"/>
    </source>
</evidence>
<gene>
    <name evidence="14" type="ORF">QJS04_geneDACA022705</name>
</gene>
<evidence type="ECO:0000259" key="13">
    <source>
        <dbReference type="PROSITE" id="PS50939"/>
    </source>
</evidence>
<dbReference type="InterPro" id="IPR006593">
    <property type="entry name" value="Cyt_b561/ferric_Rdtase_TM"/>
</dbReference>
<evidence type="ECO:0000256" key="8">
    <source>
        <dbReference type="PIRNR" id="PIRNR037471"/>
    </source>
</evidence>
<evidence type="ECO:0000256" key="1">
    <source>
        <dbReference type="ARBA" id="ARBA00004370"/>
    </source>
</evidence>
<keyword evidence="3 10" id="KW-0812">Transmembrane</keyword>
<evidence type="ECO:0000313" key="14">
    <source>
        <dbReference type="EMBL" id="KAK1272774.1"/>
    </source>
</evidence>
<feature type="binding site" description="axial binding residue" evidence="9">
    <location>
        <position position="265"/>
    </location>
    <ligand>
        <name>heme b</name>
        <dbReference type="ChEBI" id="CHEBI:60344"/>
        <label>1</label>
    </ligand>
    <ligandPart>
        <name>Fe</name>
        <dbReference type="ChEBI" id="CHEBI:18248"/>
    </ligandPart>
</feature>
<keyword evidence="9" id="KW-0408">Iron</keyword>
<feature type="chain" id="PRO_5043765311" description="Cytochrome b561 and DOMON domain-containing protein" evidence="11">
    <location>
        <begin position="39"/>
        <end position="415"/>
    </location>
</feature>
<feature type="signal peptide" evidence="11">
    <location>
        <begin position="1"/>
        <end position="38"/>
    </location>
</feature>
<sequence>MYTPLHQKQNHQNTMHLHRLLHLILLFLLLAPPRIALASSHCTTAASKTYHNCLSLPTQQASLAWTLHARTATLDLAFTGSLLAPSGWVGFGVNPGNNAPEMVGARALIAFADPSTGATVALPFVLDDSTKLQKAPLRSRPLDIPLSASETSVLADRATVSIRATLRLAHNRTKINLVWNRGAYVQGYSPTIHPMDAPALNSRATIDILTTASTSVPHTPTALLRTLHACLNSASWGLMLPIGAALARHLKQLSPSPAPTWFYAHAGTQLAGFTLGTFGFGTGLWLGGQSVGVVHEAHRKLGVAVFCVGGLQMMALMCRPTATHRLRKYWKSYHHLVGYACVVMGVVNVFQGFEVMGLWRSYWRLGYCVVLASLVGVFVALEANSWVLFCRKAREEEMRREGAVGGKKGFGDDEI</sequence>
<dbReference type="PANTHER" id="PTHR23130">
    <property type="entry name" value="CYTOCHROME B561 AND DOMON DOMAIN-CONTAINING PROTEIN"/>
    <property type="match status" value="1"/>
</dbReference>
<dbReference type="Proteomes" id="UP001179952">
    <property type="component" value="Unassembled WGS sequence"/>
</dbReference>
<dbReference type="PIRSF" id="PIRSF037471">
    <property type="entry name" value="UCP037471"/>
    <property type="match status" value="1"/>
</dbReference>
<name>A0AAV9B7U8_ACOGR</name>
<feature type="binding site" description="axial binding residue" evidence="9">
    <location>
        <position position="334"/>
    </location>
    <ligand>
        <name>heme b</name>
        <dbReference type="ChEBI" id="CHEBI:60344"/>
        <label>1</label>
    </ligand>
    <ligandPart>
        <name>Fe</name>
        <dbReference type="ChEBI" id="CHEBI:18248"/>
    </ligandPart>
</feature>
<keyword evidence="9" id="KW-0479">Metal-binding</keyword>
<dbReference type="GO" id="GO:0016020">
    <property type="term" value="C:membrane"/>
    <property type="evidence" value="ECO:0007669"/>
    <property type="project" value="UniProtKB-SubCell"/>
</dbReference>
<keyword evidence="6 10" id="KW-1133">Transmembrane helix</keyword>
<reference evidence="14" key="1">
    <citation type="journal article" date="2023" name="Nat. Commun.">
        <title>Diploid and tetraploid genomes of Acorus and the evolution of monocots.</title>
        <authorList>
            <person name="Ma L."/>
            <person name="Liu K.W."/>
            <person name="Li Z."/>
            <person name="Hsiao Y.Y."/>
            <person name="Qi Y."/>
            <person name="Fu T."/>
            <person name="Tang G.D."/>
            <person name="Zhang D."/>
            <person name="Sun W.H."/>
            <person name="Liu D.K."/>
            <person name="Li Y."/>
            <person name="Chen G.Z."/>
            <person name="Liu X.D."/>
            <person name="Liao X.Y."/>
            <person name="Jiang Y.T."/>
            <person name="Yu X."/>
            <person name="Hao Y."/>
            <person name="Huang J."/>
            <person name="Zhao X.W."/>
            <person name="Ke S."/>
            <person name="Chen Y.Y."/>
            <person name="Wu W.L."/>
            <person name="Hsu J.L."/>
            <person name="Lin Y.F."/>
            <person name="Huang M.D."/>
            <person name="Li C.Y."/>
            <person name="Huang L."/>
            <person name="Wang Z.W."/>
            <person name="Zhao X."/>
            <person name="Zhong W.Y."/>
            <person name="Peng D.H."/>
            <person name="Ahmad S."/>
            <person name="Lan S."/>
            <person name="Zhang J.S."/>
            <person name="Tsai W.C."/>
            <person name="Van de Peer Y."/>
            <person name="Liu Z.J."/>
        </authorList>
    </citation>
    <scope>NUCLEOTIDE SEQUENCE</scope>
    <source>
        <strain evidence="14">SCP</strain>
    </source>
</reference>
<evidence type="ECO:0000256" key="4">
    <source>
        <dbReference type="ARBA" id="ARBA00022729"/>
    </source>
</evidence>
<dbReference type="InterPro" id="IPR005018">
    <property type="entry name" value="DOMON_domain"/>
</dbReference>
<evidence type="ECO:0000259" key="12">
    <source>
        <dbReference type="PROSITE" id="PS50836"/>
    </source>
</evidence>
<protein>
    <recommendedName>
        <fullName evidence="8">Cytochrome b561 and DOMON domain-containing protein</fullName>
    </recommendedName>
</protein>
<keyword evidence="7 8" id="KW-0472">Membrane</keyword>
<evidence type="ECO:0000313" key="15">
    <source>
        <dbReference type="Proteomes" id="UP001179952"/>
    </source>
</evidence>
<evidence type="ECO:0000256" key="6">
    <source>
        <dbReference type="ARBA" id="ARBA00022989"/>
    </source>
</evidence>
<comment type="caution">
    <text evidence="14">The sequence shown here is derived from an EMBL/GenBank/DDBJ whole genome shotgun (WGS) entry which is preliminary data.</text>
</comment>